<keyword evidence="10" id="KW-1133">Transmembrane helix</keyword>
<evidence type="ECO:0000256" key="8">
    <source>
        <dbReference type="ARBA" id="ARBA00022741"/>
    </source>
</evidence>
<dbReference type="EC" id="2.4.1.122" evidence="4"/>
<dbReference type="PANTHER" id="PTHR23033">
    <property type="entry name" value="BETA1,3-GALACTOSYLTRANSFERASE"/>
    <property type="match status" value="1"/>
</dbReference>
<reference evidence="14 15" key="1">
    <citation type="journal article" date="2011" name="Nat. Biotechnol.">
        <title>Comparative genomic analysis of the thermophilic biomass-degrading fungi Myceliophthora thermophila and Thielavia terrestris.</title>
        <authorList>
            <person name="Berka R.M."/>
            <person name="Grigoriev I.V."/>
            <person name="Otillar R."/>
            <person name="Salamov A."/>
            <person name="Grimwood J."/>
            <person name="Reid I."/>
            <person name="Ishmael N."/>
            <person name="John T."/>
            <person name="Darmond C."/>
            <person name="Moisan M.-C."/>
            <person name="Henrissat B."/>
            <person name="Coutinho P.M."/>
            <person name="Lombard V."/>
            <person name="Natvig D.O."/>
            <person name="Lindquist E."/>
            <person name="Schmutz J."/>
            <person name="Lucas S."/>
            <person name="Harris P."/>
            <person name="Powlowski J."/>
            <person name="Bellemare A."/>
            <person name="Taylor D."/>
            <person name="Butler G."/>
            <person name="de Vries R.P."/>
            <person name="Allijn I.E."/>
            <person name="van den Brink J."/>
            <person name="Ushinsky S."/>
            <person name="Storms R."/>
            <person name="Powell A.J."/>
            <person name="Paulsen I.T."/>
            <person name="Elbourne L.D.H."/>
            <person name="Baker S.E."/>
            <person name="Magnuson J."/>
            <person name="LaBoissiere S."/>
            <person name="Clutterbuck A.J."/>
            <person name="Martinez D."/>
            <person name="Wogulis M."/>
            <person name="de Leon A.L."/>
            <person name="Rey M.W."/>
            <person name="Tsang A."/>
        </authorList>
    </citation>
    <scope>NUCLEOTIDE SEQUENCE [LARGE SCALE GENOMIC DNA]</scope>
    <source>
        <strain evidence="15">ATCC 42464 / BCRC 31852 / DSM 1799</strain>
    </source>
</reference>
<feature type="domain" description="Fringe-like glycosyltransferase" evidence="13">
    <location>
        <begin position="218"/>
        <end position="279"/>
    </location>
</feature>
<feature type="region of interest" description="Disordered" evidence="12">
    <location>
        <begin position="41"/>
        <end position="82"/>
    </location>
</feature>
<dbReference type="OMA" id="EDLCKMD"/>
<evidence type="ECO:0000256" key="10">
    <source>
        <dbReference type="ARBA" id="ARBA00022989"/>
    </source>
</evidence>
<accession>G2QJ25</accession>
<dbReference type="eggNOG" id="KOG2246">
    <property type="taxonomic scope" value="Eukaryota"/>
</dbReference>
<organism evidence="14 15">
    <name type="scientific">Thermothelomyces thermophilus (strain ATCC 42464 / BCRC 31852 / DSM 1799)</name>
    <name type="common">Sporotrichum thermophile</name>
    <dbReference type="NCBI Taxonomy" id="573729"/>
    <lineage>
        <taxon>Eukaryota</taxon>
        <taxon>Fungi</taxon>
        <taxon>Dikarya</taxon>
        <taxon>Ascomycota</taxon>
        <taxon>Pezizomycotina</taxon>
        <taxon>Sordariomycetes</taxon>
        <taxon>Sordariomycetidae</taxon>
        <taxon>Sordariales</taxon>
        <taxon>Chaetomiaceae</taxon>
        <taxon>Thermothelomyces</taxon>
    </lineage>
</organism>
<protein>
    <recommendedName>
        <fullName evidence="4">N-acetylgalactosaminide beta-1,3-galactosyltransferase</fullName>
        <ecNumber evidence="4">2.4.1.122</ecNumber>
    </recommendedName>
</protein>
<dbReference type="Gene3D" id="3.90.550.50">
    <property type="match status" value="1"/>
</dbReference>
<evidence type="ECO:0000256" key="9">
    <source>
        <dbReference type="ARBA" id="ARBA00022968"/>
    </source>
</evidence>
<keyword evidence="6 14" id="KW-0808">Transferase</keyword>
<evidence type="ECO:0000256" key="4">
    <source>
        <dbReference type="ARBA" id="ARBA00012557"/>
    </source>
</evidence>
<evidence type="ECO:0000313" key="14">
    <source>
        <dbReference type="EMBL" id="AEO60444.1"/>
    </source>
</evidence>
<dbReference type="Proteomes" id="UP000007322">
    <property type="component" value="Chromosome 5"/>
</dbReference>
<dbReference type="AlphaFoldDB" id="G2QJ25"/>
<feature type="compositionally biased region" description="Low complexity" evidence="12">
    <location>
        <begin position="51"/>
        <end position="66"/>
    </location>
</feature>
<evidence type="ECO:0000256" key="2">
    <source>
        <dbReference type="ARBA" id="ARBA00004922"/>
    </source>
</evidence>
<evidence type="ECO:0000259" key="13">
    <source>
        <dbReference type="Pfam" id="PF02434"/>
    </source>
</evidence>
<comment type="pathway">
    <text evidence="2">Protein modification; protein glycosylation.</text>
</comment>
<evidence type="ECO:0000256" key="12">
    <source>
        <dbReference type="SAM" id="MobiDB-lite"/>
    </source>
</evidence>
<dbReference type="STRING" id="573729.G2QJ25"/>
<dbReference type="EMBL" id="CP003006">
    <property type="protein sequence ID" value="AEO60444.1"/>
    <property type="molecule type" value="Genomic_DNA"/>
</dbReference>
<dbReference type="VEuPathDB" id="FungiDB:MYCTH_2309651"/>
<keyword evidence="15" id="KW-1185">Reference proteome</keyword>
<dbReference type="InParanoid" id="G2QJ25"/>
<gene>
    <name evidence="14" type="ORF">MYCTH_2309651</name>
</gene>
<dbReference type="Pfam" id="PF02434">
    <property type="entry name" value="Fringe"/>
    <property type="match status" value="1"/>
</dbReference>
<comment type="subcellular location">
    <subcellularLocation>
        <location evidence="1">Membrane</location>
        <topology evidence="1">Single-pass type II membrane protein</topology>
    </subcellularLocation>
</comment>
<comment type="similarity">
    <text evidence="3">Belongs to the glycosyltransferase 31 family. Beta3-Gal-T subfamily.</text>
</comment>
<feature type="compositionally biased region" description="Polar residues" evidence="12">
    <location>
        <begin position="41"/>
        <end position="50"/>
    </location>
</feature>
<dbReference type="RefSeq" id="XP_003665689.1">
    <property type="nucleotide sequence ID" value="XM_003665641.1"/>
</dbReference>
<keyword evidence="7" id="KW-0812">Transmembrane</keyword>
<dbReference type="OrthoDB" id="414175at2759"/>
<evidence type="ECO:0000313" key="15">
    <source>
        <dbReference type="Proteomes" id="UP000007322"/>
    </source>
</evidence>
<evidence type="ECO:0000256" key="7">
    <source>
        <dbReference type="ARBA" id="ARBA00022692"/>
    </source>
</evidence>
<keyword evidence="5" id="KW-0328">Glycosyltransferase</keyword>
<dbReference type="KEGG" id="mtm:MYCTH_2309651"/>
<evidence type="ECO:0000256" key="3">
    <source>
        <dbReference type="ARBA" id="ARBA00006462"/>
    </source>
</evidence>
<name>G2QJ25_THET4</name>
<dbReference type="HOGENOM" id="CLU_022549_2_0_1"/>
<evidence type="ECO:0000256" key="1">
    <source>
        <dbReference type="ARBA" id="ARBA00004606"/>
    </source>
</evidence>
<keyword evidence="11" id="KW-0472">Membrane</keyword>
<dbReference type="GO" id="GO:0000166">
    <property type="term" value="F:nucleotide binding"/>
    <property type="evidence" value="ECO:0007669"/>
    <property type="project" value="UniProtKB-KW"/>
</dbReference>
<keyword evidence="9" id="KW-0735">Signal-anchor</keyword>
<proteinExistence type="inferred from homology"/>
<evidence type="ECO:0000256" key="11">
    <source>
        <dbReference type="ARBA" id="ARBA00023136"/>
    </source>
</evidence>
<dbReference type="InterPro" id="IPR003378">
    <property type="entry name" value="Fringe-like_glycosylTrfase"/>
</dbReference>
<dbReference type="GO" id="GO:0016020">
    <property type="term" value="C:membrane"/>
    <property type="evidence" value="ECO:0007669"/>
    <property type="project" value="UniProtKB-SubCell"/>
</dbReference>
<evidence type="ECO:0000256" key="6">
    <source>
        <dbReference type="ARBA" id="ARBA00022679"/>
    </source>
</evidence>
<sequence length="494" mass="55520">MIVTHKNNRLFPVIIITICLWAVYRLVDPTVNNFSNALSRWNSDQHSDTGSPSPSEPETASPSTWSDPTSPAPGSASATETAGGLRADEHPVYGNLSANDVLLILKTGSTSMWKRLLIHLATTLSPSRVPPENVAVYSDHPERIGNLDIIDALANVSAATKALPDFDVYHQNPEYAGHNVYVEAAGVDGDNYGPPGGWIIDKYKFVPLMQHAGENWPEAKWYIYMEDDAYLFLPSVLSYLSAFDWREPHYLGSYAAKSDIVFAHGGAGFALSRGAWDKTFGLNPNLSAEYEDYTASHCCGDQVLGHALNTYGVRFGENGGDEKFTWGFNPVVHWRFGFSRWNWCSPLMSWHKVHNRDVARYFDFESAWDFRKPLFHRDFFMAMIAPNLRKRAEWWDNQSGLLRVTSANKASPPTPETDFDMALWNNAWESADACEAACESWVSCVQWSYVEDLCSMDDKVMMGQGYAPAMSERKTALKTTSGWLIERLDEWKCE</sequence>
<evidence type="ECO:0000256" key="5">
    <source>
        <dbReference type="ARBA" id="ARBA00022676"/>
    </source>
</evidence>
<keyword evidence="8" id="KW-0547">Nucleotide-binding</keyword>
<dbReference type="InterPro" id="IPR026050">
    <property type="entry name" value="C1GALT1/C1GALT1_chp1"/>
</dbReference>
<dbReference type="GeneID" id="11511449"/>
<dbReference type="GO" id="GO:0016263">
    <property type="term" value="F:glycoprotein-N-acetylgalactosamine 3-beta-galactosyltransferase activity"/>
    <property type="evidence" value="ECO:0007669"/>
    <property type="project" value="UniProtKB-EC"/>
</dbReference>
<dbReference type="PANTHER" id="PTHR23033:SF47">
    <property type="entry name" value="APPLE DOMAIN-CONTAINING PROTEIN-RELATED"/>
    <property type="match status" value="1"/>
</dbReference>